<comment type="caution">
    <text evidence="9">The sequence shown here is derived from an EMBL/GenBank/DDBJ whole genome shotgun (WGS) entry which is preliminary data.</text>
</comment>
<accession>A0A0Q9ZCI0</accession>
<dbReference type="PANTHER" id="PTHR13604:SF0">
    <property type="entry name" value="ABASIC SITE PROCESSING PROTEIN HMCES"/>
    <property type="match status" value="1"/>
</dbReference>
<dbReference type="GO" id="GO:0008233">
    <property type="term" value="F:peptidase activity"/>
    <property type="evidence" value="ECO:0007669"/>
    <property type="project" value="UniProtKB-KW"/>
</dbReference>
<keyword evidence="5" id="KW-0190">Covalent protein-DNA linkage</keyword>
<evidence type="ECO:0000313" key="10">
    <source>
        <dbReference type="Proteomes" id="UP000051643"/>
    </source>
</evidence>
<keyword evidence="10" id="KW-1185">Reference proteome</keyword>
<dbReference type="AlphaFoldDB" id="A0A0Q9ZCI0"/>
<evidence type="ECO:0000256" key="7">
    <source>
        <dbReference type="ARBA" id="ARBA00023239"/>
    </source>
</evidence>
<organism evidence="9 10">
    <name type="scientific">Salegentibacter mishustinae</name>
    <dbReference type="NCBI Taxonomy" id="270918"/>
    <lineage>
        <taxon>Bacteria</taxon>
        <taxon>Pseudomonadati</taxon>
        <taxon>Bacteroidota</taxon>
        <taxon>Flavobacteriia</taxon>
        <taxon>Flavobacteriales</taxon>
        <taxon>Flavobacteriaceae</taxon>
        <taxon>Salegentibacter</taxon>
    </lineage>
</organism>
<evidence type="ECO:0000256" key="8">
    <source>
        <dbReference type="RuleBase" id="RU364100"/>
    </source>
</evidence>
<evidence type="ECO:0000313" key="9">
    <source>
        <dbReference type="EMBL" id="KRG27114.1"/>
    </source>
</evidence>
<evidence type="ECO:0000256" key="6">
    <source>
        <dbReference type="ARBA" id="ARBA00023125"/>
    </source>
</evidence>
<dbReference type="Pfam" id="PF02586">
    <property type="entry name" value="SRAP"/>
    <property type="match status" value="1"/>
</dbReference>
<dbReference type="EMBL" id="LKTP01000037">
    <property type="protein sequence ID" value="KRG27114.1"/>
    <property type="molecule type" value="Genomic_DNA"/>
</dbReference>
<keyword evidence="3" id="KW-0227">DNA damage</keyword>
<dbReference type="GO" id="GO:0016829">
    <property type="term" value="F:lyase activity"/>
    <property type="evidence" value="ECO:0007669"/>
    <property type="project" value="UniProtKB-KW"/>
</dbReference>
<dbReference type="SUPFAM" id="SSF143081">
    <property type="entry name" value="BB1717-like"/>
    <property type="match status" value="1"/>
</dbReference>
<proteinExistence type="inferred from homology"/>
<dbReference type="GO" id="GO:0003697">
    <property type="term" value="F:single-stranded DNA binding"/>
    <property type="evidence" value="ECO:0007669"/>
    <property type="project" value="InterPro"/>
</dbReference>
<keyword evidence="2 8" id="KW-0645">Protease</keyword>
<dbReference type="InterPro" id="IPR003738">
    <property type="entry name" value="SRAP"/>
</dbReference>
<dbReference type="GO" id="GO:0106300">
    <property type="term" value="P:protein-DNA covalent cross-linking repair"/>
    <property type="evidence" value="ECO:0007669"/>
    <property type="project" value="InterPro"/>
</dbReference>
<name>A0A0Q9ZCI0_9FLAO</name>
<keyword evidence="6" id="KW-0238">DNA-binding</keyword>
<evidence type="ECO:0000256" key="4">
    <source>
        <dbReference type="ARBA" id="ARBA00022801"/>
    </source>
</evidence>
<protein>
    <recommendedName>
        <fullName evidence="8">Abasic site processing protein</fullName>
        <ecNumber evidence="8">3.4.-.-</ecNumber>
    </recommendedName>
</protein>
<dbReference type="InterPro" id="IPR036590">
    <property type="entry name" value="SRAP-like"/>
</dbReference>
<dbReference type="RefSeq" id="WP_057483007.1">
    <property type="nucleotide sequence ID" value="NZ_BMWR01000007.1"/>
</dbReference>
<dbReference type="GO" id="GO:0006508">
    <property type="term" value="P:proteolysis"/>
    <property type="evidence" value="ECO:0007669"/>
    <property type="project" value="UniProtKB-KW"/>
</dbReference>
<sequence>MCYRAKLNAKLSAIERTLEARFIEPEAYKPQLEINAFTFSKTPVISDENQGEIQMFNWGLIPFWAKDDKIKKMTLNAKIETIFEKPSFRNSVKKRCLIIADGYYEWQWKDPKGKDKQKYLITPTDQEIFAFAGIYSNWINPQTNEALNTYSIVTTEANELMAEIHNNKKRMPVVLKQKDHQAWLNGQDHSNFAFPYEVPLIATEVA</sequence>
<dbReference type="PANTHER" id="PTHR13604">
    <property type="entry name" value="DC12-RELATED"/>
    <property type="match status" value="1"/>
</dbReference>
<gene>
    <name evidence="9" type="ORF">APR42_11405</name>
</gene>
<evidence type="ECO:0000256" key="2">
    <source>
        <dbReference type="ARBA" id="ARBA00022670"/>
    </source>
</evidence>
<evidence type="ECO:0000256" key="5">
    <source>
        <dbReference type="ARBA" id="ARBA00023124"/>
    </source>
</evidence>
<comment type="similarity">
    <text evidence="1 8">Belongs to the SOS response-associated peptidase family.</text>
</comment>
<evidence type="ECO:0000256" key="3">
    <source>
        <dbReference type="ARBA" id="ARBA00022763"/>
    </source>
</evidence>
<dbReference type="OrthoDB" id="9782620at2"/>
<dbReference type="EC" id="3.4.-.-" evidence="8"/>
<keyword evidence="7" id="KW-0456">Lyase</keyword>
<keyword evidence="4 8" id="KW-0378">Hydrolase</keyword>
<evidence type="ECO:0000256" key="1">
    <source>
        <dbReference type="ARBA" id="ARBA00008136"/>
    </source>
</evidence>
<dbReference type="Proteomes" id="UP000051643">
    <property type="component" value="Unassembled WGS sequence"/>
</dbReference>
<reference evidence="9" key="1">
    <citation type="submission" date="2015-10" db="EMBL/GenBank/DDBJ databases">
        <title>Draft genome sequence of Salegentibacter mishustinae KCTC 12263.</title>
        <authorList>
            <person name="Lin W."/>
            <person name="Zheng Q."/>
        </authorList>
    </citation>
    <scope>NUCLEOTIDE SEQUENCE [LARGE SCALE GENOMIC DNA]</scope>
    <source>
        <strain evidence="9">KCTC 12263</strain>
    </source>
</reference>
<dbReference type="Gene3D" id="3.90.1680.10">
    <property type="entry name" value="SOS response associated peptidase-like"/>
    <property type="match status" value="1"/>
</dbReference>